<accession>A0A364Y509</accession>
<evidence type="ECO:0000313" key="4">
    <source>
        <dbReference type="Proteomes" id="UP000251889"/>
    </source>
</evidence>
<comment type="caution">
    <text evidence="3">The sequence shown here is derived from an EMBL/GenBank/DDBJ whole genome shotgun (WGS) entry which is preliminary data.</text>
</comment>
<feature type="compositionally biased region" description="Polar residues" evidence="1">
    <location>
        <begin position="88"/>
        <end position="100"/>
    </location>
</feature>
<gene>
    <name evidence="3" type="ORF">DQQ10_09350</name>
</gene>
<proteinExistence type="predicted"/>
<sequence>MVENQSERSVCPCCGYKTLSEKPGTLEICEICYWEDDPFQSADPDTEGWANGVSLRAAQRNFQKFGACRRDLIEYVSPPRASELRATDGNSSTNFSRRPE</sequence>
<feature type="domain" description="Cysteine-rich CPCC" evidence="2">
    <location>
        <begin position="10"/>
        <end position="82"/>
    </location>
</feature>
<dbReference type="Pfam" id="PF14206">
    <property type="entry name" value="Cys_rich_CPCC"/>
    <property type="match status" value="1"/>
</dbReference>
<evidence type="ECO:0000259" key="2">
    <source>
        <dbReference type="Pfam" id="PF14206"/>
    </source>
</evidence>
<evidence type="ECO:0000313" key="3">
    <source>
        <dbReference type="EMBL" id="RAW01839.1"/>
    </source>
</evidence>
<dbReference type="OrthoDB" id="1456570at2"/>
<name>A0A364Y509_9BACT</name>
<organism evidence="3 4">
    <name type="scientific">Pseudochryseolinea flava</name>
    <dbReference type="NCBI Taxonomy" id="2059302"/>
    <lineage>
        <taxon>Bacteria</taxon>
        <taxon>Pseudomonadati</taxon>
        <taxon>Bacteroidota</taxon>
        <taxon>Cytophagia</taxon>
        <taxon>Cytophagales</taxon>
        <taxon>Fulvivirgaceae</taxon>
        <taxon>Pseudochryseolinea</taxon>
    </lineage>
</organism>
<dbReference type="AlphaFoldDB" id="A0A364Y509"/>
<protein>
    <recommendedName>
        <fullName evidence="2">Cysteine-rich CPCC domain-containing protein</fullName>
    </recommendedName>
</protein>
<dbReference type="InterPro" id="IPR025983">
    <property type="entry name" value="Cys_rich_CPCC"/>
</dbReference>
<evidence type="ECO:0000256" key="1">
    <source>
        <dbReference type="SAM" id="MobiDB-lite"/>
    </source>
</evidence>
<dbReference type="Proteomes" id="UP000251889">
    <property type="component" value="Unassembled WGS sequence"/>
</dbReference>
<dbReference type="EMBL" id="QMFY01000003">
    <property type="protein sequence ID" value="RAW01839.1"/>
    <property type="molecule type" value="Genomic_DNA"/>
</dbReference>
<feature type="region of interest" description="Disordered" evidence="1">
    <location>
        <begin position="79"/>
        <end position="100"/>
    </location>
</feature>
<keyword evidence="4" id="KW-1185">Reference proteome</keyword>
<dbReference type="RefSeq" id="WP_112746580.1">
    <property type="nucleotide sequence ID" value="NZ_QMFY01000003.1"/>
</dbReference>
<reference evidence="3 4" key="1">
    <citation type="submission" date="2018-06" db="EMBL/GenBank/DDBJ databases">
        <title>Chryseolinea flavus sp. nov., a member of the phylum Bacteroidetes isolated from soil.</title>
        <authorList>
            <person name="Li Y."/>
            <person name="Wang J."/>
        </authorList>
    </citation>
    <scope>NUCLEOTIDE SEQUENCE [LARGE SCALE GENOMIC DNA]</scope>
    <source>
        <strain evidence="3 4">SDU1-6</strain>
    </source>
</reference>